<evidence type="ECO:0000256" key="1">
    <source>
        <dbReference type="ARBA" id="ARBA00022977"/>
    </source>
</evidence>
<feature type="binding site" evidence="2">
    <location>
        <position position="30"/>
    </location>
    <ligand>
        <name>Mg(2+)</name>
        <dbReference type="ChEBI" id="CHEBI:18420"/>
        <label>4</label>
    </ligand>
</feature>
<dbReference type="OrthoDB" id="9802811at2"/>
<feature type="binding site" evidence="2">
    <location>
        <position position="216"/>
    </location>
    <ligand>
        <name>Mg(2+)</name>
        <dbReference type="ChEBI" id="CHEBI:18420"/>
        <label>5</label>
    </ligand>
</feature>
<feature type="binding site" evidence="2">
    <location>
        <position position="80"/>
    </location>
    <ligand>
        <name>Mg(2+)</name>
        <dbReference type="ChEBI" id="CHEBI:18420"/>
        <label>2</label>
    </ligand>
</feature>
<dbReference type="GO" id="GO:0009229">
    <property type="term" value="P:thiamine diphosphate biosynthetic process"/>
    <property type="evidence" value="ECO:0007669"/>
    <property type="project" value="UniProtKB-UniRule"/>
</dbReference>
<keyword evidence="6" id="KW-1185">Reference proteome</keyword>
<feature type="binding site" evidence="2">
    <location>
        <position position="110"/>
    </location>
    <ligand>
        <name>ATP</name>
        <dbReference type="ChEBI" id="CHEBI:30616"/>
    </ligand>
</feature>
<feature type="binding site" evidence="2">
    <location>
        <position position="80"/>
    </location>
    <ligand>
        <name>Mg(2+)</name>
        <dbReference type="ChEBI" id="CHEBI:18420"/>
        <label>4</label>
    </ligand>
</feature>
<evidence type="ECO:0000256" key="2">
    <source>
        <dbReference type="HAMAP-Rule" id="MF_02128"/>
    </source>
</evidence>
<feature type="binding site" evidence="2">
    <location>
        <position position="45"/>
    </location>
    <ligand>
        <name>Mg(2+)</name>
        <dbReference type="ChEBI" id="CHEBI:18420"/>
        <label>1</label>
    </ligand>
</feature>
<dbReference type="RefSeq" id="WP_132524667.1">
    <property type="nucleotide sequence ID" value="NZ_SMFV01000001.1"/>
</dbReference>
<evidence type="ECO:0000313" key="6">
    <source>
        <dbReference type="Proteomes" id="UP000295777"/>
    </source>
</evidence>
<dbReference type="GO" id="GO:0009228">
    <property type="term" value="P:thiamine biosynthetic process"/>
    <property type="evidence" value="ECO:0007669"/>
    <property type="project" value="UniProtKB-KW"/>
</dbReference>
<sequence length="315" mass="34748">MKLSEFKLIELLAKKLPTLPPEVTVGIGDDTAVIKKDEGYLLLTSDALVEGSHFLKEWKEKLNNFYYYLGRKLLSISLSDIASMGGIPEYAIVNIGLSEKTETEEMEELYEGLADCCREFSVTVVGGDTVSSKTEFFDVTLTGKCKNFMLRSEAKPGELVAVTGTFGDSRAGLEILKGKGKEDNYLLERFLNPIPRVKEGVEARNLGVKCGTDVSDGLVFNLYTIANSSNVSIHIEGEKIPISRELLNFVGNSEIALNYALFGGEDYELIITLPENLQDKVESLGFKVIGEVKEGTGVFLDGERLPEKGYDHFKT</sequence>
<dbReference type="NCBIfam" id="TIGR01379">
    <property type="entry name" value="thiL"/>
    <property type="match status" value="1"/>
</dbReference>
<gene>
    <name evidence="2" type="primary">thiL</name>
    <name evidence="5" type="ORF">CLV27_0077</name>
</gene>
<accession>A0A4V2PDR4</accession>
<keyword evidence="1 2" id="KW-0784">Thiamine biosynthesis</keyword>
<feature type="binding site" evidence="2">
    <location>
        <position position="46"/>
    </location>
    <ligand>
        <name>Mg(2+)</name>
        <dbReference type="ChEBI" id="CHEBI:18420"/>
        <label>2</label>
    </ligand>
</feature>
<dbReference type="Gene3D" id="3.90.650.10">
    <property type="entry name" value="PurM-like C-terminal domain"/>
    <property type="match status" value="1"/>
</dbReference>
<dbReference type="Proteomes" id="UP000295777">
    <property type="component" value="Unassembled WGS sequence"/>
</dbReference>
<keyword evidence="2" id="KW-0808">Transferase</keyword>
<dbReference type="InterPro" id="IPR006283">
    <property type="entry name" value="ThiL-like"/>
</dbReference>
<dbReference type="SUPFAM" id="SSF56042">
    <property type="entry name" value="PurM C-terminal domain-like"/>
    <property type="match status" value="1"/>
</dbReference>
<dbReference type="HAMAP" id="MF_02128">
    <property type="entry name" value="TMP_kinase"/>
    <property type="match status" value="1"/>
</dbReference>
<organism evidence="5 6">
    <name type="scientific">Phorcysia thermohydrogeniphila</name>
    <dbReference type="NCBI Taxonomy" id="936138"/>
    <lineage>
        <taxon>Bacteria</taxon>
        <taxon>Pseudomonadati</taxon>
        <taxon>Aquificota</taxon>
        <taxon>Aquificia</taxon>
        <taxon>Desulfurobacteriales</taxon>
        <taxon>Desulfurobacteriaceae</taxon>
        <taxon>Phorcysia</taxon>
    </lineage>
</organism>
<keyword evidence="2" id="KW-0460">Magnesium</keyword>
<evidence type="ECO:0000259" key="3">
    <source>
        <dbReference type="Pfam" id="PF00586"/>
    </source>
</evidence>
<feature type="binding site" evidence="2">
    <location>
        <position position="44"/>
    </location>
    <ligand>
        <name>Mg(2+)</name>
        <dbReference type="ChEBI" id="CHEBI:18420"/>
        <label>4</label>
    </ligand>
</feature>
<dbReference type="AlphaFoldDB" id="A0A4V2PDR4"/>
<dbReference type="EMBL" id="SMFV01000001">
    <property type="protein sequence ID" value="TCK06276.1"/>
    <property type="molecule type" value="Genomic_DNA"/>
</dbReference>
<keyword evidence="2 5" id="KW-0418">Kinase</keyword>
<dbReference type="GO" id="GO:0009030">
    <property type="term" value="F:thiamine-phosphate kinase activity"/>
    <property type="evidence" value="ECO:0007669"/>
    <property type="project" value="UniProtKB-UniRule"/>
</dbReference>
<feature type="binding site" evidence="2">
    <location>
        <position position="53"/>
    </location>
    <ligand>
        <name>substrate</name>
    </ligand>
</feature>
<feature type="domain" description="PurM-like C-terminal" evidence="4">
    <location>
        <begin position="155"/>
        <end position="299"/>
    </location>
</feature>
<feature type="binding site" evidence="2">
    <location>
        <position position="30"/>
    </location>
    <ligand>
        <name>Mg(2+)</name>
        <dbReference type="ChEBI" id="CHEBI:18420"/>
        <label>3</label>
    </ligand>
</feature>
<feature type="binding site" evidence="2">
    <location>
        <begin position="127"/>
        <end position="128"/>
    </location>
    <ligand>
        <name>ATP</name>
        <dbReference type="ChEBI" id="CHEBI:30616"/>
    </ligand>
</feature>
<proteinExistence type="inferred from homology"/>
<dbReference type="InterPro" id="IPR010918">
    <property type="entry name" value="PurM-like_C_dom"/>
</dbReference>
<dbReference type="InterPro" id="IPR016188">
    <property type="entry name" value="PurM-like_N"/>
</dbReference>
<dbReference type="EC" id="2.7.4.16" evidence="2"/>
<comment type="similarity">
    <text evidence="2">Belongs to the thiamine-monophosphate kinase family.</text>
</comment>
<feature type="binding site" evidence="2">
    <location>
        <position position="215"/>
    </location>
    <ligand>
        <name>ATP</name>
        <dbReference type="ChEBI" id="CHEBI:30616"/>
    </ligand>
</feature>
<comment type="function">
    <text evidence="2">Catalyzes the ATP-dependent phosphorylation of thiamine-monophosphate (TMP) to form thiamine-pyrophosphate (TPP), the active form of vitamin B1.</text>
</comment>
<name>A0A4V2PDR4_9BACT</name>
<dbReference type="PANTHER" id="PTHR30270">
    <property type="entry name" value="THIAMINE-MONOPHOSPHATE KINASE"/>
    <property type="match status" value="1"/>
</dbReference>
<feature type="binding site" evidence="2">
    <location>
        <position position="128"/>
    </location>
    <ligand>
        <name>Mg(2+)</name>
        <dbReference type="ChEBI" id="CHEBI:18420"/>
        <label>1</label>
    </ligand>
</feature>
<dbReference type="InterPro" id="IPR036676">
    <property type="entry name" value="PurM-like_C_sf"/>
</dbReference>
<feature type="binding site" evidence="2">
    <location>
        <position position="310"/>
    </location>
    <ligand>
        <name>substrate</name>
    </ligand>
</feature>
<dbReference type="PANTHER" id="PTHR30270:SF0">
    <property type="entry name" value="THIAMINE-MONOPHOSPHATE KINASE"/>
    <property type="match status" value="1"/>
</dbReference>
<keyword evidence="2" id="KW-0547">Nucleotide-binding</keyword>
<feature type="binding site" evidence="2">
    <location>
        <position position="265"/>
    </location>
    <ligand>
        <name>substrate</name>
    </ligand>
</feature>
<feature type="binding site" evidence="2">
    <location>
        <position position="213"/>
    </location>
    <ligand>
        <name>Mg(2+)</name>
        <dbReference type="ChEBI" id="CHEBI:18420"/>
        <label>3</label>
    </ligand>
</feature>
<evidence type="ECO:0000313" key="5">
    <source>
        <dbReference type="EMBL" id="TCK06276.1"/>
    </source>
</evidence>
<dbReference type="Pfam" id="PF02769">
    <property type="entry name" value="AIRS_C"/>
    <property type="match status" value="1"/>
</dbReference>
<dbReference type="SUPFAM" id="SSF55326">
    <property type="entry name" value="PurM N-terminal domain-like"/>
    <property type="match status" value="1"/>
</dbReference>
<dbReference type="CDD" id="cd02194">
    <property type="entry name" value="ThiL"/>
    <property type="match status" value="1"/>
</dbReference>
<dbReference type="GO" id="GO:0000287">
    <property type="term" value="F:magnesium ion binding"/>
    <property type="evidence" value="ECO:0007669"/>
    <property type="project" value="UniProtKB-UniRule"/>
</dbReference>
<protein>
    <recommendedName>
        <fullName evidence="2">Thiamine-monophosphate kinase</fullName>
        <shortName evidence="2">TMP kinase</shortName>
        <shortName evidence="2">Thiamine-phosphate kinase</shortName>
        <ecNumber evidence="2">2.7.4.16</ecNumber>
    </recommendedName>
</protein>
<comment type="caution">
    <text evidence="5">The sequence shown here is derived from an EMBL/GenBank/DDBJ whole genome shotgun (WGS) entry which is preliminary data.</text>
</comment>
<dbReference type="Gene3D" id="3.30.1330.10">
    <property type="entry name" value="PurM-like, N-terminal domain"/>
    <property type="match status" value="1"/>
</dbReference>
<dbReference type="PIRSF" id="PIRSF005303">
    <property type="entry name" value="Thiam_monoph_kin"/>
    <property type="match status" value="1"/>
</dbReference>
<feature type="binding site" evidence="2">
    <location>
        <position position="80"/>
    </location>
    <ligand>
        <name>Mg(2+)</name>
        <dbReference type="ChEBI" id="CHEBI:18420"/>
        <label>3</label>
    </ligand>
</feature>
<comment type="catalytic activity">
    <reaction evidence="2">
        <text>thiamine phosphate + ATP = thiamine diphosphate + ADP</text>
        <dbReference type="Rhea" id="RHEA:15913"/>
        <dbReference type="ChEBI" id="CHEBI:30616"/>
        <dbReference type="ChEBI" id="CHEBI:37575"/>
        <dbReference type="ChEBI" id="CHEBI:58937"/>
        <dbReference type="ChEBI" id="CHEBI:456216"/>
        <dbReference type="EC" id="2.7.4.16"/>
    </reaction>
</comment>
<comment type="pathway">
    <text evidence="2">Cofactor biosynthesis; thiamine diphosphate biosynthesis; thiamine diphosphate from thiamine phosphate: step 1/1.</text>
</comment>
<feature type="binding site" evidence="2">
    <location>
        <position position="46"/>
    </location>
    <ligand>
        <name>Mg(2+)</name>
        <dbReference type="ChEBI" id="CHEBI:18420"/>
        <label>1</label>
    </ligand>
</feature>
<dbReference type="Pfam" id="PF00586">
    <property type="entry name" value="AIRS"/>
    <property type="match status" value="1"/>
</dbReference>
<keyword evidence="2" id="KW-0067">ATP-binding</keyword>
<feature type="binding site" evidence="2">
    <location>
        <position position="151"/>
    </location>
    <ligand>
        <name>ATP</name>
        <dbReference type="ChEBI" id="CHEBI:30616"/>
    </ligand>
</feature>
<comment type="miscellaneous">
    <text evidence="2">Reaction mechanism of ThiL seems to utilize a direct, inline transfer of the gamma-phosphate of ATP to TMP rather than a phosphorylated enzyme intermediate.</text>
</comment>
<evidence type="ECO:0000259" key="4">
    <source>
        <dbReference type="Pfam" id="PF02769"/>
    </source>
</evidence>
<keyword evidence="2" id="KW-0479">Metal-binding</keyword>
<feature type="domain" description="PurM-like N-terminal" evidence="3">
    <location>
        <begin position="28"/>
        <end position="143"/>
    </location>
</feature>
<dbReference type="GO" id="GO:0005524">
    <property type="term" value="F:ATP binding"/>
    <property type="evidence" value="ECO:0007669"/>
    <property type="project" value="UniProtKB-UniRule"/>
</dbReference>
<dbReference type="UniPathway" id="UPA00060">
    <property type="reaction ID" value="UER00142"/>
</dbReference>
<reference evidence="5 6" key="1">
    <citation type="submission" date="2019-03" db="EMBL/GenBank/DDBJ databases">
        <title>Genomic Encyclopedia of Archaeal and Bacterial Type Strains, Phase II (KMG-II): from individual species to whole genera.</title>
        <authorList>
            <person name="Goeker M."/>
        </authorList>
    </citation>
    <scope>NUCLEOTIDE SEQUENCE [LARGE SCALE GENOMIC DNA]</scope>
    <source>
        <strain evidence="5 6">DSM 24425</strain>
    </source>
</reference>
<dbReference type="InterPro" id="IPR036921">
    <property type="entry name" value="PurM-like_N_sf"/>
</dbReference>